<keyword evidence="3" id="KW-1185">Reference proteome</keyword>
<evidence type="ECO:0008006" key="4">
    <source>
        <dbReference type="Google" id="ProtNLM"/>
    </source>
</evidence>
<dbReference type="Pfam" id="PF00106">
    <property type="entry name" value="adh_short"/>
    <property type="match status" value="1"/>
</dbReference>
<accession>R7YRR6</accession>
<dbReference type="OMA" id="HAWLCLT"/>
<dbReference type="HOGENOM" id="CLU_044999_0_1_1"/>
<dbReference type="SUPFAM" id="SSF51735">
    <property type="entry name" value="NAD(P)-binding Rossmann-fold domains"/>
    <property type="match status" value="1"/>
</dbReference>
<dbReference type="InterPro" id="IPR036291">
    <property type="entry name" value="NAD(P)-bd_dom_sf"/>
</dbReference>
<name>R7YRR6_CONA1</name>
<dbReference type="EMBL" id="JH767568">
    <property type="protein sequence ID" value="EON64514.1"/>
    <property type="molecule type" value="Genomic_DNA"/>
</dbReference>
<dbReference type="AlphaFoldDB" id="R7YRR6"/>
<protein>
    <recommendedName>
        <fullName evidence="4">Short-chain dehydrogenase/reductase</fullName>
    </recommendedName>
</protein>
<dbReference type="GeneID" id="19901058"/>
<dbReference type="RefSeq" id="XP_007779831.1">
    <property type="nucleotide sequence ID" value="XM_007781641.1"/>
</dbReference>
<dbReference type="InterPro" id="IPR002347">
    <property type="entry name" value="SDR_fam"/>
</dbReference>
<organism evidence="2 3">
    <name type="scientific">Coniosporium apollinis (strain CBS 100218)</name>
    <name type="common">Rock-inhabiting black yeast</name>
    <dbReference type="NCBI Taxonomy" id="1168221"/>
    <lineage>
        <taxon>Eukaryota</taxon>
        <taxon>Fungi</taxon>
        <taxon>Dikarya</taxon>
        <taxon>Ascomycota</taxon>
        <taxon>Pezizomycotina</taxon>
        <taxon>Dothideomycetes</taxon>
        <taxon>Dothideomycetes incertae sedis</taxon>
        <taxon>Coniosporium</taxon>
    </lineage>
</organism>
<evidence type="ECO:0000256" key="1">
    <source>
        <dbReference type="ARBA" id="ARBA00023002"/>
    </source>
</evidence>
<dbReference type="Proteomes" id="UP000016924">
    <property type="component" value="Unassembled WGS sequence"/>
</dbReference>
<dbReference type="eggNOG" id="KOG1208">
    <property type="taxonomic scope" value="Eukaryota"/>
</dbReference>
<evidence type="ECO:0000313" key="3">
    <source>
        <dbReference type="Proteomes" id="UP000016924"/>
    </source>
</evidence>
<dbReference type="GO" id="GO:0016491">
    <property type="term" value="F:oxidoreductase activity"/>
    <property type="evidence" value="ECO:0007669"/>
    <property type="project" value="UniProtKB-KW"/>
</dbReference>
<dbReference type="Gene3D" id="3.40.50.720">
    <property type="entry name" value="NAD(P)-binding Rossmann-like Domain"/>
    <property type="match status" value="1"/>
</dbReference>
<dbReference type="STRING" id="1168221.R7YRR6"/>
<evidence type="ECO:0000313" key="2">
    <source>
        <dbReference type="EMBL" id="EON64514.1"/>
    </source>
</evidence>
<sequence>MVTLPAIRASNELIPTALPPNLVAIFAGATSGIGEATLKEFATKAVRPRVYFIGRNQEAADRITTECKALNPDGEFNFIKADLSSMKNVDQLCEEIIKIEAVLNLLFMSQGVPSLDKSLTPEGLHLLLAPAYYGRILMASNLLPLLTRASQATSPSLSRVISVAAGTSEGHFYPADIPALTLGFRAIKGHLCTLMTLALSALAKQAPGVSFVHTNPGVVRTQYITHRVPGLLGAVLSAVTWIAGSWLCVPVAESGERHLWVCTTARFAPGGVEGVEGAEVAKGTDGKVGSGVYSIDQYGEVAGEKVVKLLEEYRRQGMEDIAWNHTMGEVERIRTM</sequence>
<dbReference type="PANTHER" id="PTHR47534:SF3">
    <property type="entry name" value="ALCOHOL DEHYDROGENASE-LIKE C-TERMINAL DOMAIN-CONTAINING PROTEIN"/>
    <property type="match status" value="1"/>
</dbReference>
<reference evidence="3" key="1">
    <citation type="submission" date="2012-06" db="EMBL/GenBank/DDBJ databases">
        <title>The genome sequence of Coniosporium apollinis CBS 100218.</title>
        <authorList>
            <consortium name="The Broad Institute Genome Sequencing Platform"/>
            <person name="Cuomo C."/>
            <person name="Gorbushina A."/>
            <person name="Noack S."/>
            <person name="Walker B."/>
            <person name="Young S.K."/>
            <person name="Zeng Q."/>
            <person name="Gargeya S."/>
            <person name="Fitzgerald M."/>
            <person name="Haas B."/>
            <person name="Abouelleil A."/>
            <person name="Alvarado L."/>
            <person name="Arachchi H.M."/>
            <person name="Berlin A.M."/>
            <person name="Chapman S.B."/>
            <person name="Goldberg J."/>
            <person name="Griggs A."/>
            <person name="Gujja S."/>
            <person name="Hansen M."/>
            <person name="Howarth C."/>
            <person name="Imamovic A."/>
            <person name="Larimer J."/>
            <person name="McCowan C."/>
            <person name="Montmayeur A."/>
            <person name="Murphy C."/>
            <person name="Neiman D."/>
            <person name="Pearson M."/>
            <person name="Priest M."/>
            <person name="Roberts A."/>
            <person name="Saif S."/>
            <person name="Shea T."/>
            <person name="Sisk P."/>
            <person name="Sykes S."/>
            <person name="Wortman J."/>
            <person name="Nusbaum C."/>
            <person name="Birren B."/>
        </authorList>
    </citation>
    <scope>NUCLEOTIDE SEQUENCE [LARGE SCALE GENOMIC DNA]</scope>
    <source>
        <strain evidence="3">CBS 100218</strain>
    </source>
</reference>
<proteinExistence type="predicted"/>
<gene>
    <name evidence="2" type="ORF">W97_03747</name>
</gene>
<keyword evidence="1" id="KW-0560">Oxidoreductase</keyword>
<dbReference type="PANTHER" id="PTHR47534">
    <property type="entry name" value="YALI0E05731P"/>
    <property type="match status" value="1"/>
</dbReference>
<dbReference type="OrthoDB" id="2898509at2759"/>
<dbReference type="InterPro" id="IPR052228">
    <property type="entry name" value="Sec_Metab_Biosynth_Oxidored"/>
</dbReference>